<dbReference type="Proteomes" id="UP001642260">
    <property type="component" value="Unassembled WGS sequence"/>
</dbReference>
<dbReference type="Pfam" id="PF07714">
    <property type="entry name" value="PK_Tyr_Ser-Thr"/>
    <property type="match status" value="1"/>
</dbReference>
<organism evidence="2 3">
    <name type="scientific">Eruca vesicaria subsp. sativa</name>
    <name type="common">Garden rocket</name>
    <name type="synonym">Eruca sativa</name>
    <dbReference type="NCBI Taxonomy" id="29727"/>
    <lineage>
        <taxon>Eukaryota</taxon>
        <taxon>Viridiplantae</taxon>
        <taxon>Streptophyta</taxon>
        <taxon>Embryophyta</taxon>
        <taxon>Tracheophyta</taxon>
        <taxon>Spermatophyta</taxon>
        <taxon>Magnoliopsida</taxon>
        <taxon>eudicotyledons</taxon>
        <taxon>Gunneridae</taxon>
        <taxon>Pentapetalae</taxon>
        <taxon>rosids</taxon>
        <taxon>malvids</taxon>
        <taxon>Brassicales</taxon>
        <taxon>Brassicaceae</taxon>
        <taxon>Brassiceae</taxon>
        <taxon>Eruca</taxon>
    </lineage>
</organism>
<reference evidence="2 3" key="1">
    <citation type="submission" date="2022-03" db="EMBL/GenBank/DDBJ databases">
        <authorList>
            <person name="Macdonald S."/>
            <person name="Ahmed S."/>
            <person name="Newling K."/>
        </authorList>
    </citation>
    <scope>NUCLEOTIDE SEQUENCE [LARGE SCALE GENOMIC DNA]</scope>
</reference>
<proteinExistence type="predicted"/>
<dbReference type="EMBL" id="CAKOAT010355154">
    <property type="protein sequence ID" value="CAH8363220.1"/>
    <property type="molecule type" value="Genomic_DNA"/>
</dbReference>
<dbReference type="PANTHER" id="PTHR47987">
    <property type="entry name" value="OS08G0249100 PROTEIN"/>
    <property type="match status" value="1"/>
</dbReference>
<dbReference type="SUPFAM" id="SSF56112">
    <property type="entry name" value="Protein kinase-like (PK-like)"/>
    <property type="match status" value="1"/>
</dbReference>
<dbReference type="InterPro" id="IPR011009">
    <property type="entry name" value="Kinase-like_dom_sf"/>
</dbReference>
<dbReference type="AlphaFoldDB" id="A0ABC8L515"/>
<evidence type="ECO:0000259" key="1">
    <source>
        <dbReference type="PROSITE" id="PS50011"/>
    </source>
</evidence>
<sequence length="122" mass="14001">MQRCTKECYQTERQMAIKKLMRHAMEEEERVSDFLSELGMIAQVNHPNAARLRGFSTDRGLHFVPEYAPHGSLASLLFGSEEKCLDWKKRYKVALGVADGLSYLHNDCPIRIIHHDIKASNN</sequence>
<evidence type="ECO:0000313" key="2">
    <source>
        <dbReference type="EMBL" id="CAH8363220.1"/>
    </source>
</evidence>
<dbReference type="PANTHER" id="PTHR47987:SF7">
    <property type="entry name" value="PROTEIN KINASE SUPERFAMILY PROTEIN"/>
    <property type="match status" value="1"/>
</dbReference>
<dbReference type="Gene3D" id="1.10.510.10">
    <property type="entry name" value="Transferase(Phosphotransferase) domain 1"/>
    <property type="match status" value="1"/>
</dbReference>
<accession>A0ABC8L515</accession>
<gene>
    <name evidence="2" type="ORF">ERUC_LOCUS28976</name>
</gene>
<dbReference type="InterPro" id="IPR001245">
    <property type="entry name" value="Ser-Thr/Tyr_kinase_cat_dom"/>
</dbReference>
<dbReference type="PROSITE" id="PS50011">
    <property type="entry name" value="PROTEIN_KINASE_DOM"/>
    <property type="match status" value="1"/>
</dbReference>
<keyword evidence="3" id="KW-1185">Reference proteome</keyword>
<comment type="caution">
    <text evidence="2">The sequence shown here is derived from an EMBL/GenBank/DDBJ whole genome shotgun (WGS) entry which is preliminary data.</text>
</comment>
<feature type="domain" description="Protein kinase" evidence="1">
    <location>
        <begin position="1"/>
        <end position="122"/>
    </location>
</feature>
<name>A0ABC8L515_ERUVS</name>
<dbReference type="InterPro" id="IPR000719">
    <property type="entry name" value="Prot_kinase_dom"/>
</dbReference>
<dbReference type="InterPro" id="IPR046958">
    <property type="entry name" value="RBK1/2/STUNTED"/>
</dbReference>
<protein>
    <recommendedName>
        <fullName evidence="1">Protein kinase domain-containing protein</fullName>
    </recommendedName>
</protein>
<evidence type="ECO:0000313" key="3">
    <source>
        <dbReference type="Proteomes" id="UP001642260"/>
    </source>
</evidence>